<evidence type="ECO:0000256" key="1">
    <source>
        <dbReference type="SAM" id="Phobius"/>
    </source>
</evidence>
<comment type="caution">
    <text evidence="2">The sequence shown here is derived from an EMBL/GenBank/DDBJ whole genome shotgun (WGS) entry which is preliminary data.</text>
</comment>
<keyword evidence="1" id="KW-0472">Membrane</keyword>
<keyword evidence="3" id="KW-1185">Reference proteome</keyword>
<keyword evidence="1" id="KW-0812">Transmembrane</keyword>
<organism evidence="2 3">
    <name type="scientific">Streptomyces albiaxialis</name>
    <dbReference type="NCBI Taxonomy" id="329523"/>
    <lineage>
        <taxon>Bacteria</taxon>
        <taxon>Bacillati</taxon>
        <taxon>Actinomycetota</taxon>
        <taxon>Actinomycetes</taxon>
        <taxon>Kitasatosporales</taxon>
        <taxon>Streptomycetaceae</taxon>
        <taxon>Streptomyces</taxon>
    </lineage>
</organism>
<dbReference type="EMBL" id="BAAAPE010000009">
    <property type="protein sequence ID" value="GAA2079253.1"/>
    <property type="molecule type" value="Genomic_DNA"/>
</dbReference>
<gene>
    <name evidence="2" type="ORF">GCM10009801_36670</name>
</gene>
<proteinExistence type="predicted"/>
<sequence length="122" mass="12760">MRSHLPLRVGVPVAAVALWQAAALLRDSVCFPPPARILGHAHRLWFDGPASRLFLTDDAVANLPPSVGRVLAGFGTAAVCGIVPGLLLGALGHLLNSLLLAVERLVDPFAHRGGDADGTHRP</sequence>
<dbReference type="RefSeq" id="WP_344529404.1">
    <property type="nucleotide sequence ID" value="NZ_BAAAPE010000009.1"/>
</dbReference>
<protein>
    <submittedName>
        <fullName evidence="2">Uncharacterized protein</fullName>
    </submittedName>
</protein>
<reference evidence="2 3" key="1">
    <citation type="journal article" date="2019" name="Int. J. Syst. Evol. Microbiol.">
        <title>The Global Catalogue of Microorganisms (GCM) 10K type strain sequencing project: providing services to taxonomists for standard genome sequencing and annotation.</title>
        <authorList>
            <consortium name="The Broad Institute Genomics Platform"/>
            <consortium name="The Broad Institute Genome Sequencing Center for Infectious Disease"/>
            <person name="Wu L."/>
            <person name="Ma J."/>
        </authorList>
    </citation>
    <scope>NUCLEOTIDE SEQUENCE [LARGE SCALE GENOMIC DNA]</scope>
    <source>
        <strain evidence="2 3">JCM 15478</strain>
    </source>
</reference>
<evidence type="ECO:0000313" key="3">
    <source>
        <dbReference type="Proteomes" id="UP001500016"/>
    </source>
</evidence>
<accession>A0ABN2W038</accession>
<dbReference type="Proteomes" id="UP001500016">
    <property type="component" value="Unassembled WGS sequence"/>
</dbReference>
<feature type="transmembrane region" description="Helical" evidence="1">
    <location>
        <begin position="70"/>
        <end position="95"/>
    </location>
</feature>
<name>A0ABN2W038_9ACTN</name>
<keyword evidence="1" id="KW-1133">Transmembrane helix</keyword>
<evidence type="ECO:0000313" key="2">
    <source>
        <dbReference type="EMBL" id="GAA2079253.1"/>
    </source>
</evidence>